<evidence type="ECO:0000313" key="5">
    <source>
        <dbReference type="Proteomes" id="UP000322110"/>
    </source>
</evidence>
<feature type="domain" description="YbaK/aminoacyl-tRNA synthetase-associated" evidence="3">
    <location>
        <begin position="40"/>
        <end position="169"/>
    </location>
</feature>
<dbReference type="CDD" id="cd04335">
    <property type="entry name" value="PrdX_deacylase"/>
    <property type="match status" value="1"/>
</dbReference>
<dbReference type="GO" id="GO:0004812">
    <property type="term" value="F:aminoacyl-tRNA ligase activity"/>
    <property type="evidence" value="ECO:0007669"/>
    <property type="project" value="UniProtKB-KW"/>
</dbReference>
<organism evidence="4 5">
    <name type="scientific">Teichococcus oryzae</name>
    <dbReference type="NCBI Taxonomy" id="1608942"/>
    <lineage>
        <taxon>Bacteria</taxon>
        <taxon>Pseudomonadati</taxon>
        <taxon>Pseudomonadota</taxon>
        <taxon>Alphaproteobacteria</taxon>
        <taxon>Acetobacterales</taxon>
        <taxon>Roseomonadaceae</taxon>
        <taxon>Roseomonas</taxon>
    </lineage>
</organism>
<evidence type="ECO:0000256" key="1">
    <source>
        <dbReference type="ARBA" id="ARBA00010201"/>
    </source>
</evidence>
<proteinExistence type="inferred from homology"/>
<dbReference type="PANTHER" id="PTHR31423">
    <property type="entry name" value="YBAK DOMAIN-CONTAINING PROTEIN"/>
    <property type="match status" value="1"/>
</dbReference>
<accession>A0A5B2T9Y8</accession>
<comment type="similarity">
    <text evidence="1">Belongs to the PRORSD1 family.</text>
</comment>
<protein>
    <submittedName>
        <fullName evidence="4">Prolyl-tRNA synthetase associated domain-containing protein</fullName>
    </submittedName>
</protein>
<evidence type="ECO:0000256" key="2">
    <source>
        <dbReference type="SAM" id="MobiDB-lite"/>
    </source>
</evidence>
<evidence type="ECO:0000259" key="3">
    <source>
        <dbReference type="Pfam" id="PF04073"/>
    </source>
</evidence>
<keyword evidence="5" id="KW-1185">Reference proteome</keyword>
<dbReference type="Pfam" id="PF04073">
    <property type="entry name" value="tRNA_edit"/>
    <property type="match status" value="1"/>
</dbReference>
<keyword evidence="4" id="KW-0030">Aminoacyl-tRNA synthetase</keyword>
<name>A0A5B2T9Y8_9PROT</name>
<dbReference type="OrthoDB" id="5145315at2"/>
<dbReference type="GO" id="GO:0002161">
    <property type="term" value="F:aminoacyl-tRNA deacylase activity"/>
    <property type="evidence" value="ECO:0007669"/>
    <property type="project" value="InterPro"/>
</dbReference>
<dbReference type="InterPro" id="IPR007214">
    <property type="entry name" value="YbaK/aa-tRNA-synth-assoc-dom"/>
</dbReference>
<feature type="compositionally biased region" description="Low complexity" evidence="2">
    <location>
        <begin position="1"/>
        <end position="12"/>
    </location>
</feature>
<comment type="caution">
    <text evidence="4">The sequence shown here is derived from an EMBL/GenBank/DDBJ whole genome shotgun (WGS) entry which is preliminary data.</text>
</comment>
<dbReference type="RefSeq" id="WP_149814133.1">
    <property type="nucleotide sequence ID" value="NZ_VUKA01000027.1"/>
</dbReference>
<sequence length="186" mass="19692">MDTALPLPAPALTAGRPPETPAGLLDRLAALGIAARTTEHPPQHTVAGGEALRASLPGAHSKNLFLKLRRPDPAPYLLLVLEQDRQVSVNALCRLLGAGRGQFAAPEELFAELGVWPGSVTPFGLVNALPGRVRVAIDRALLEGVELVYFHPLANTATTGLAPEDLLRFLRELGHAVEIFDPEAAG</sequence>
<dbReference type="PANTHER" id="PTHR31423:SF3">
    <property type="entry name" value="PROLYL-TRNA SYNTHETASE ASSOCIATED DOMAIN-CONTAINING PROTEIN 1-RELATED"/>
    <property type="match status" value="1"/>
</dbReference>
<keyword evidence="4" id="KW-0436">Ligase</keyword>
<dbReference type="Proteomes" id="UP000322110">
    <property type="component" value="Unassembled WGS sequence"/>
</dbReference>
<feature type="region of interest" description="Disordered" evidence="2">
    <location>
        <begin position="1"/>
        <end position="20"/>
    </location>
</feature>
<dbReference type="EMBL" id="VUKA01000027">
    <property type="protein sequence ID" value="KAA2211437.1"/>
    <property type="molecule type" value="Genomic_DNA"/>
</dbReference>
<gene>
    <name evidence="4" type="ORF">F0Q34_20110</name>
</gene>
<dbReference type="AlphaFoldDB" id="A0A5B2T9Y8"/>
<dbReference type="Gene3D" id="3.90.960.10">
    <property type="entry name" value="YbaK/aminoacyl-tRNA synthetase-associated domain"/>
    <property type="match status" value="1"/>
</dbReference>
<dbReference type="InterPro" id="IPR040285">
    <property type="entry name" value="ProX/PRXD1"/>
</dbReference>
<dbReference type="SUPFAM" id="SSF55826">
    <property type="entry name" value="YbaK/ProRS associated domain"/>
    <property type="match status" value="1"/>
</dbReference>
<dbReference type="InterPro" id="IPR036754">
    <property type="entry name" value="YbaK/aa-tRNA-synt-asso_dom_sf"/>
</dbReference>
<evidence type="ECO:0000313" key="4">
    <source>
        <dbReference type="EMBL" id="KAA2211437.1"/>
    </source>
</evidence>
<reference evidence="4 5" key="1">
    <citation type="journal article" date="2015" name="Int. J. Syst. Evol. Microbiol.">
        <title>Roseomonas oryzae sp. nov., isolated from paddy rhizosphere soil.</title>
        <authorList>
            <person name="Ramaprasad E.V."/>
            <person name="Sasikala Ch."/>
            <person name="Ramana Ch.V."/>
        </authorList>
    </citation>
    <scope>NUCLEOTIDE SEQUENCE [LARGE SCALE GENOMIC DNA]</scope>
    <source>
        <strain evidence="4 5">KCTC 42542</strain>
    </source>
</reference>